<evidence type="ECO:0000256" key="3">
    <source>
        <dbReference type="ARBA" id="ARBA00022692"/>
    </source>
</evidence>
<proteinExistence type="predicted"/>
<dbReference type="PROSITE" id="PS50262">
    <property type="entry name" value="G_PROTEIN_RECEP_F1_2"/>
    <property type="match status" value="1"/>
</dbReference>
<organism evidence="14 15">
    <name type="scientific">Dicentrarchus labrax</name>
    <name type="common">European seabass</name>
    <name type="synonym">Morone labrax</name>
    <dbReference type="NCBI Taxonomy" id="13489"/>
    <lineage>
        <taxon>Eukaryota</taxon>
        <taxon>Metazoa</taxon>
        <taxon>Chordata</taxon>
        <taxon>Craniata</taxon>
        <taxon>Vertebrata</taxon>
        <taxon>Euteleostomi</taxon>
        <taxon>Actinopterygii</taxon>
        <taxon>Neopterygii</taxon>
        <taxon>Teleostei</taxon>
        <taxon>Neoteleostei</taxon>
        <taxon>Acanthomorphata</taxon>
        <taxon>Eupercaria</taxon>
        <taxon>Moronidae</taxon>
        <taxon>Dicentrarchus</taxon>
    </lineage>
</organism>
<dbReference type="PRINTS" id="PR00639">
    <property type="entry name" value="NEUROMEDINBR"/>
</dbReference>
<dbReference type="SUPFAM" id="SSF81321">
    <property type="entry name" value="Family A G protein-coupled receptor-like"/>
    <property type="match status" value="1"/>
</dbReference>
<dbReference type="PRINTS" id="PR00358">
    <property type="entry name" value="BOMBESINR"/>
</dbReference>
<evidence type="ECO:0000256" key="1">
    <source>
        <dbReference type="ARBA" id="ARBA00004651"/>
    </source>
</evidence>
<sequence>MLAVSKCLLLFPSVSRLSPVRPSVSVSVSQSVSVIQLENFSLCAGCIGVKQPAAIASLRADHPVAPPSPLGPRRSAPLWISRSAEQRAMDDDFLSNLPPGLPGDSDSLSPNATEEPGWWASSDGVETVHFAVRCVMTSVYILIITVGLLGNITLVKIFITNSAMRSVPNIFISSLAAGDLLLLVTCVPVDAFRYFSEEWVFGEAACKLIPVIQLTSVGVSVFTLTALSADSVSLNVLPAESHHHHHHHHHHHRPQQRPLVSARYKAIVNPMDIQTSSAVFWTCLKAVSIWLLSVLLAVPEAIFSQVVSMQGNRDNTNVTFVNCVPYPLSNQMHPKIHSVMIFLVYFLIPLAIISVYYYHIARTLIKSAHDMPGEVSEHTKRQMETRKRLAKIVLVFVGLFALCWFPNHVLYMYRSFHYHQMDLSLAHLVITLLARVLSFSSSCVNPFALYLLSESFRRHFNSQLRCGRGPRPERQASYMHSTSHIRLTSIKKTTPTAAIIAPAANGNSNRQEVAL</sequence>
<dbReference type="GO" id="GO:0005886">
    <property type="term" value="C:plasma membrane"/>
    <property type="evidence" value="ECO:0007669"/>
    <property type="project" value="UniProtKB-SubCell"/>
</dbReference>
<dbReference type="AlphaFoldDB" id="A0A8P4GK55"/>
<dbReference type="PRINTS" id="PR00237">
    <property type="entry name" value="GPCRRHODOPSN"/>
</dbReference>
<keyword evidence="15" id="KW-1185">Reference proteome</keyword>
<evidence type="ECO:0000313" key="14">
    <source>
        <dbReference type="Ensembl" id="ENSDLAP00005081322.1"/>
    </source>
</evidence>
<reference evidence="14" key="1">
    <citation type="submission" date="2025-08" db="UniProtKB">
        <authorList>
            <consortium name="Ensembl"/>
        </authorList>
    </citation>
    <scope>IDENTIFICATION</scope>
</reference>
<keyword evidence="6 11" id="KW-0472">Membrane</keyword>
<feature type="domain" description="G-protein coupled receptors family 1 profile" evidence="13">
    <location>
        <begin position="150"/>
        <end position="449"/>
    </location>
</feature>
<dbReference type="Pfam" id="PF00001">
    <property type="entry name" value="7tm_1"/>
    <property type="match status" value="2"/>
</dbReference>
<feature type="transmembrane region" description="Helical" evidence="11">
    <location>
        <begin position="425"/>
        <end position="452"/>
    </location>
</feature>
<feature type="signal peptide" evidence="12">
    <location>
        <begin position="1"/>
        <end position="16"/>
    </location>
</feature>
<evidence type="ECO:0000256" key="8">
    <source>
        <dbReference type="ARBA" id="ARBA00023170"/>
    </source>
</evidence>
<keyword evidence="12" id="KW-0732">Signal</keyword>
<dbReference type="GO" id="GO:0004946">
    <property type="term" value="F:bombesin receptor activity"/>
    <property type="evidence" value="ECO:0007669"/>
    <property type="project" value="InterPro"/>
</dbReference>
<dbReference type="InterPro" id="IPR017452">
    <property type="entry name" value="GPCR_Rhodpsn_7TM"/>
</dbReference>
<dbReference type="Ensembl" id="ENSDLAT00005072193.1">
    <property type="protein sequence ID" value="ENSDLAP00005081322.1"/>
    <property type="gene ID" value="ENSDLAG00005029527.1"/>
</dbReference>
<feature type="transmembrane region" description="Helical" evidence="11">
    <location>
        <begin position="389"/>
        <end position="413"/>
    </location>
</feature>
<evidence type="ECO:0000256" key="5">
    <source>
        <dbReference type="ARBA" id="ARBA00023040"/>
    </source>
</evidence>
<dbReference type="PANTHER" id="PTHR45695:SF8">
    <property type="entry name" value="NEUROMEDIN-B RECEPTOR"/>
    <property type="match status" value="1"/>
</dbReference>
<evidence type="ECO:0000256" key="11">
    <source>
        <dbReference type="SAM" id="Phobius"/>
    </source>
</evidence>
<dbReference type="Gene3D" id="1.20.1070.10">
    <property type="entry name" value="Rhodopsin 7-helix transmembrane proteins"/>
    <property type="match status" value="1"/>
</dbReference>
<keyword evidence="4 11" id="KW-1133">Transmembrane helix</keyword>
<keyword evidence="8" id="KW-0675">Receptor</keyword>
<evidence type="ECO:0000256" key="9">
    <source>
        <dbReference type="ARBA" id="ARBA00023180"/>
    </source>
</evidence>
<keyword evidence="9" id="KW-0325">Glycoprotein</keyword>
<keyword evidence="3 11" id="KW-0812">Transmembrane</keyword>
<accession>A0A8P4GK55</accession>
<keyword evidence="10" id="KW-0807">Transducer</keyword>
<evidence type="ECO:0000256" key="6">
    <source>
        <dbReference type="ARBA" id="ARBA00023136"/>
    </source>
</evidence>
<dbReference type="InterPro" id="IPR000276">
    <property type="entry name" value="GPCR_Rhodpsn"/>
</dbReference>
<feature type="transmembrane region" description="Helical" evidence="11">
    <location>
        <begin position="336"/>
        <end position="358"/>
    </location>
</feature>
<evidence type="ECO:0000259" key="13">
    <source>
        <dbReference type="PROSITE" id="PS50262"/>
    </source>
</evidence>
<evidence type="ECO:0000256" key="7">
    <source>
        <dbReference type="ARBA" id="ARBA00023157"/>
    </source>
</evidence>
<feature type="chain" id="PRO_5035713098" evidence="12">
    <location>
        <begin position="17"/>
        <end position="515"/>
    </location>
</feature>
<evidence type="ECO:0000256" key="4">
    <source>
        <dbReference type="ARBA" id="ARBA00022989"/>
    </source>
</evidence>
<keyword evidence="7" id="KW-1015">Disulfide bond</keyword>
<evidence type="ECO:0000313" key="15">
    <source>
        <dbReference type="Proteomes" id="UP000694389"/>
    </source>
</evidence>
<evidence type="ECO:0000256" key="12">
    <source>
        <dbReference type="SAM" id="SignalP"/>
    </source>
</evidence>
<feature type="transmembrane region" description="Helical" evidence="11">
    <location>
        <begin position="139"/>
        <end position="159"/>
    </location>
</feature>
<evidence type="ECO:0000256" key="10">
    <source>
        <dbReference type="ARBA" id="ARBA00023224"/>
    </source>
</evidence>
<dbReference type="Proteomes" id="UP000694389">
    <property type="component" value="Unassembled WGS sequence"/>
</dbReference>
<keyword evidence="5" id="KW-0297">G-protein coupled receptor</keyword>
<name>A0A8P4GK55_DICLA</name>
<reference evidence="14" key="2">
    <citation type="submission" date="2025-09" db="UniProtKB">
        <authorList>
            <consortium name="Ensembl"/>
        </authorList>
    </citation>
    <scope>IDENTIFICATION</scope>
</reference>
<comment type="subcellular location">
    <subcellularLocation>
        <location evidence="1">Cell membrane</location>
        <topology evidence="1">Multi-pass membrane protein</topology>
    </subcellularLocation>
</comment>
<dbReference type="InterPro" id="IPR001556">
    <property type="entry name" value="Bombsn_rcpt-like"/>
</dbReference>
<dbReference type="PANTHER" id="PTHR45695">
    <property type="entry name" value="LEUCOKININ RECEPTOR-RELATED"/>
    <property type="match status" value="1"/>
</dbReference>
<protein>
    <submittedName>
        <fullName evidence="14">Neuromedin B receptor</fullName>
    </submittedName>
</protein>
<keyword evidence="2" id="KW-1003">Cell membrane</keyword>
<dbReference type="SMART" id="SM01381">
    <property type="entry name" value="7TM_GPCR_Srsx"/>
    <property type="match status" value="1"/>
</dbReference>
<evidence type="ECO:0000256" key="2">
    <source>
        <dbReference type="ARBA" id="ARBA00022475"/>
    </source>
</evidence>
<feature type="transmembrane region" description="Helical" evidence="11">
    <location>
        <begin position="278"/>
        <end position="298"/>
    </location>
</feature>
<dbReference type="GeneTree" id="ENSGT01150000286942"/>
<dbReference type="InterPro" id="IPR001642">
    <property type="entry name" value="NeuroB_rcpt"/>
</dbReference>